<gene>
    <name evidence="2" type="ORF">HDG69_000023</name>
</gene>
<evidence type="ECO:0000313" key="2">
    <source>
        <dbReference type="EMBL" id="NOV95470.1"/>
    </source>
</evidence>
<keyword evidence="3" id="KW-1185">Reference proteome</keyword>
<proteinExistence type="predicted"/>
<evidence type="ECO:0000313" key="3">
    <source>
        <dbReference type="Proteomes" id="UP000757540"/>
    </source>
</evidence>
<dbReference type="Proteomes" id="UP000757540">
    <property type="component" value="Unassembled WGS sequence"/>
</dbReference>
<evidence type="ECO:0000256" key="1">
    <source>
        <dbReference type="SAM" id="MobiDB-lite"/>
    </source>
</evidence>
<protein>
    <submittedName>
        <fullName evidence="2">RNA polymerase sigma factor</fullName>
    </submittedName>
</protein>
<reference evidence="2 3" key="1">
    <citation type="submission" date="2020-05" db="EMBL/GenBank/DDBJ databases">
        <title>Genomic Encyclopedia of Type Strains, Phase III (KMG-III): the genomes of soil and plant-associated and newly described type strains.</title>
        <authorList>
            <person name="Whitman W."/>
        </authorList>
    </citation>
    <scope>NUCLEOTIDE SEQUENCE [LARGE SCALE GENOMIC DNA]</scope>
    <source>
        <strain evidence="2 3">KCTC 19046</strain>
    </source>
</reference>
<dbReference type="RefSeq" id="WP_171781764.1">
    <property type="nucleotide sequence ID" value="NZ_JABEZU010000001.1"/>
</dbReference>
<sequence>MPTTHPRHQVTETETVHEALEIARAAWPNETSPSKLLTRLVVEGQHRLLENPRIRAELRRRALSELHQEHPWPQGPGYLDAVREQDWAE</sequence>
<feature type="region of interest" description="Disordered" evidence="1">
    <location>
        <begin position="67"/>
        <end position="89"/>
    </location>
</feature>
<name>A0ABX1ZXX8_9MICO</name>
<organism evidence="2 3">
    <name type="scientific">Isoptericola halotolerans</name>
    <dbReference type="NCBI Taxonomy" id="300560"/>
    <lineage>
        <taxon>Bacteria</taxon>
        <taxon>Bacillati</taxon>
        <taxon>Actinomycetota</taxon>
        <taxon>Actinomycetes</taxon>
        <taxon>Micrococcales</taxon>
        <taxon>Promicromonosporaceae</taxon>
        <taxon>Isoptericola</taxon>
    </lineage>
</organism>
<accession>A0ABX1ZXX8</accession>
<comment type="caution">
    <text evidence="2">The sequence shown here is derived from an EMBL/GenBank/DDBJ whole genome shotgun (WGS) entry which is preliminary data.</text>
</comment>
<dbReference type="EMBL" id="JABEZU010000001">
    <property type="protein sequence ID" value="NOV95470.1"/>
    <property type="molecule type" value="Genomic_DNA"/>
</dbReference>